<organism evidence="1 2">
    <name type="scientific">Streptomyces lacrimifluminis</name>
    <dbReference type="NCBI Taxonomy" id="1500077"/>
    <lineage>
        <taxon>Bacteria</taxon>
        <taxon>Bacillati</taxon>
        <taxon>Actinomycetota</taxon>
        <taxon>Actinomycetes</taxon>
        <taxon>Kitasatosporales</taxon>
        <taxon>Streptomycetaceae</taxon>
        <taxon>Streptomyces</taxon>
    </lineage>
</organism>
<accession>A0A917NXC0</accession>
<protein>
    <submittedName>
        <fullName evidence="1">Uncharacterized protein</fullName>
    </submittedName>
</protein>
<dbReference type="RefSeq" id="WP_189148169.1">
    <property type="nucleotide sequence ID" value="NZ_BAABER010000020.1"/>
</dbReference>
<dbReference type="EMBL" id="BMMU01000009">
    <property type="protein sequence ID" value="GGJ34374.1"/>
    <property type="molecule type" value="Genomic_DNA"/>
</dbReference>
<sequence length="89" mass="9672">MRIQNIANRIEALGGACVIDMRRHADGQYIVKLSGKLGEYNVEATNYKSPSESPAEAETSGIAIKPQAGISWTYYRAIEALDLVAKGVM</sequence>
<evidence type="ECO:0000313" key="2">
    <source>
        <dbReference type="Proteomes" id="UP000625682"/>
    </source>
</evidence>
<reference evidence="1" key="2">
    <citation type="submission" date="2020-09" db="EMBL/GenBank/DDBJ databases">
        <authorList>
            <person name="Sun Q."/>
            <person name="Zhou Y."/>
        </authorList>
    </citation>
    <scope>NUCLEOTIDE SEQUENCE</scope>
    <source>
        <strain evidence="1">CGMCC 4.7272</strain>
    </source>
</reference>
<proteinExistence type="predicted"/>
<comment type="caution">
    <text evidence="1">The sequence shown here is derived from an EMBL/GenBank/DDBJ whole genome shotgun (WGS) entry which is preliminary data.</text>
</comment>
<keyword evidence="2" id="KW-1185">Reference proteome</keyword>
<dbReference type="Proteomes" id="UP000625682">
    <property type="component" value="Unassembled WGS sequence"/>
</dbReference>
<evidence type="ECO:0000313" key="1">
    <source>
        <dbReference type="EMBL" id="GGJ34374.1"/>
    </source>
</evidence>
<name>A0A917NXC0_9ACTN</name>
<dbReference type="AlphaFoldDB" id="A0A917NXC0"/>
<gene>
    <name evidence="1" type="ORF">GCM10012282_33910</name>
</gene>
<reference evidence="1" key="1">
    <citation type="journal article" date="2014" name="Int. J. Syst. Evol. Microbiol.">
        <title>Complete genome sequence of Corynebacterium casei LMG S-19264T (=DSM 44701T), isolated from a smear-ripened cheese.</title>
        <authorList>
            <consortium name="US DOE Joint Genome Institute (JGI-PGF)"/>
            <person name="Walter F."/>
            <person name="Albersmeier A."/>
            <person name="Kalinowski J."/>
            <person name="Ruckert C."/>
        </authorList>
    </citation>
    <scope>NUCLEOTIDE SEQUENCE</scope>
    <source>
        <strain evidence="1">CGMCC 4.7272</strain>
    </source>
</reference>